<dbReference type="Proteomes" id="UP000885753">
    <property type="component" value="Unassembled WGS sequence"/>
</dbReference>
<organism evidence="1">
    <name type="scientific">Salinimicrobium catena</name>
    <dbReference type="NCBI Taxonomy" id="390640"/>
    <lineage>
        <taxon>Bacteria</taxon>
        <taxon>Pseudomonadati</taxon>
        <taxon>Bacteroidota</taxon>
        <taxon>Flavobacteriia</taxon>
        <taxon>Flavobacteriales</taxon>
        <taxon>Flavobacteriaceae</taxon>
        <taxon>Salinimicrobium</taxon>
    </lineage>
</organism>
<evidence type="ECO:0000313" key="1">
    <source>
        <dbReference type="EMBL" id="HER39832.1"/>
    </source>
</evidence>
<evidence type="ECO:0008006" key="2">
    <source>
        <dbReference type="Google" id="ProtNLM"/>
    </source>
</evidence>
<dbReference type="CDD" id="cd07177">
    <property type="entry name" value="terB_like"/>
    <property type="match status" value="1"/>
</dbReference>
<dbReference type="Gene3D" id="1.10.3680.10">
    <property type="entry name" value="TerB-like"/>
    <property type="match status" value="1"/>
</dbReference>
<name>A0A7C2RBY7_9FLAO</name>
<reference evidence="1" key="1">
    <citation type="journal article" date="2020" name="mSystems">
        <title>Genome- and Community-Level Interaction Insights into Carbon Utilization and Element Cycling Functions of Hydrothermarchaeota in Hydrothermal Sediment.</title>
        <authorList>
            <person name="Zhou Z."/>
            <person name="Liu Y."/>
            <person name="Xu W."/>
            <person name="Pan J."/>
            <person name="Luo Z.H."/>
            <person name="Li M."/>
        </authorList>
    </citation>
    <scope>NUCLEOTIDE SEQUENCE [LARGE SCALE GENOMIC DNA]</scope>
    <source>
        <strain evidence="1">SpSt-1235</strain>
    </source>
</reference>
<sequence>MKNTLDRELHQKFYQNMGRLFYAIAAADGIVRKEELDSLKGIVREEWLDLDDYTDEFGTDSAFQIEIIFEWLDANKPDPQEAFQNFLEFHAENKTLFNKQIKEKILGASRKIAAAFRGKNKSELVMLARLQSVLNK</sequence>
<dbReference type="AlphaFoldDB" id="A0A7C2RBY7"/>
<accession>A0A7C2RBY7</accession>
<dbReference type="SUPFAM" id="SSF158682">
    <property type="entry name" value="TerB-like"/>
    <property type="match status" value="1"/>
</dbReference>
<proteinExistence type="predicted"/>
<gene>
    <name evidence="1" type="ORF">ENO10_01260</name>
</gene>
<comment type="caution">
    <text evidence="1">The sequence shown here is derived from an EMBL/GenBank/DDBJ whole genome shotgun (WGS) entry which is preliminary data.</text>
</comment>
<dbReference type="InterPro" id="IPR029024">
    <property type="entry name" value="TerB-like"/>
</dbReference>
<dbReference type="EMBL" id="DSEE01000093">
    <property type="protein sequence ID" value="HER39832.1"/>
    <property type="molecule type" value="Genomic_DNA"/>
</dbReference>
<protein>
    <recommendedName>
        <fullName evidence="2">TerB family tellurite resistance protein</fullName>
    </recommendedName>
</protein>